<evidence type="ECO:0008006" key="5">
    <source>
        <dbReference type="Google" id="ProtNLM"/>
    </source>
</evidence>
<evidence type="ECO:0000313" key="4">
    <source>
        <dbReference type="Proteomes" id="UP000610846"/>
    </source>
</evidence>
<reference evidence="3" key="1">
    <citation type="journal article" date="2018" name="Curr. Microbiol.">
        <title>Cellulosimicrobium arenosum sp. nov., Isolated from Marine Sediment Sand.</title>
        <authorList>
            <person name="Oh M."/>
            <person name="Kim J.H."/>
            <person name="Yoon J.H."/>
            <person name="Schumann P."/>
            <person name="Kim W."/>
        </authorList>
    </citation>
    <scope>NUCLEOTIDE SEQUENCE</scope>
    <source>
        <strain evidence="3">KCTC 49039</strain>
    </source>
</reference>
<feature type="region of interest" description="Disordered" evidence="1">
    <location>
        <begin position="334"/>
        <end position="392"/>
    </location>
</feature>
<dbReference type="AlphaFoldDB" id="A0A927J1B6"/>
<feature type="compositionally biased region" description="Low complexity" evidence="1">
    <location>
        <begin position="347"/>
        <end position="373"/>
    </location>
</feature>
<protein>
    <recommendedName>
        <fullName evidence="5">Htaa domain-containing protein</fullName>
    </recommendedName>
</protein>
<proteinExistence type="predicted"/>
<dbReference type="Proteomes" id="UP000610846">
    <property type="component" value="Unassembled WGS sequence"/>
</dbReference>
<evidence type="ECO:0000256" key="1">
    <source>
        <dbReference type="SAM" id="MobiDB-lite"/>
    </source>
</evidence>
<evidence type="ECO:0000256" key="2">
    <source>
        <dbReference type="SAM" id="SignalP"/>
    </source>
</evidence>
<organism evidence="3 4">
    <name type="scientific">Cellulosimicrobium arenosum</name>
    <dbReference type="NCBI Taxonomy" id="2708133"/>
    <lineage>
        <taxon>Bacteria</taxon>
        <taxon>Bacillati</taxon>
        <taxon>Actinomycetota</taxon>
        <taxon>Actinomycetes</taxon>
        <taxon>Micrococcales</taxon>
        <taxon>Promicromonosporaceae</taxon>
        <taxon>Cellulosimicrobium</taxon>
    </lineage>
</organism>
<dbReference type="RefSeq" id="WP_191829666.1">
    <property type="nucleotide sequence ID" value="NZ_JACYHB010000012.1"/>
</dbReference>
<feature type="signal peptide" evidence="2">
    <location>
        <begin position="1"/>
        <end position="29"/>
    </location>
</feature>
<keyword evidence="2" id="KW-0732">Signal</keyword>
<dbReference type="EMBL" id="JACYHB010000012">
    <property type="protein sequence ID" value="MBD8080079.1"/>
    <property type="molecule type" value="Genomic_DNA"/>
</dbReference>
<accession>A0A927J1B6</accession>
<sequence length="452" mass="45373">MNRQLATCLAACVLACLTLTAGLGGVAVAADDGLGGPGAGTSSIPVTVTVPGAGTGVDAPGELAVRDAELRWTLNHESGAAAYFGGCNFLMAGVPGTDGDTGGSDVWEAADGYYRAKEGNVRVERPRADGSSALATFGTRCRAADGRTVSIGNNLSTGTEVVLDAGTGTVDPAAGTAEIRWKGTFTVVFYGGMTYWWASDPVLRVAPGGTGTLTATAGGFGASRDDASQWVALREKVVTLATLPRVSLDGDKGFESVPTYRGVAVGVPAGGVPQVPRTASNAAHWGSFPQDFVDFQQSTGQAAYWYSSGGARDSAKVAAPLAVSFDAADPVVRDPDLVPDAGPPGPTATAVRPPASLTPGTANGTAAPTAAPGRVHDAPGAARSPLDTTEPPFYPAVAASTVGGGQGLVPTGATVPSGPVQRLAIWGTGLLLAAAGAVHGFRKGWLVLPFRT</sequence>
<feature type="chain" id="PRO_5037691008" description="Htaa domain-containing protein" evidence="2">
    <location>
        <begin position="30"/>
        <end position="452"/>
    </location>
</feature>
<evidence type="ECO:0000313" key="3">
    <source>
        <dbReference type="EMBL" id="MBD8080079.1"/>
    </source>
</evidence>
<keyword evidence="4" id="KW-1185">Reference proteome</keyword>
<comment type="caution">
    <text evidence="3">The sequence shown here is derived from an EMBL/GenBank/DDBJ whole genome shotgun (WGS) entry which is preliminary data.</text>
</comment>
<name>A0A927J1B6_9MICO</name>
<reference evidence="3" key="2">
    <citation type="submission" date="2020-09" db="EMBL/GenBank/DDBJ databases">
        <authorList>
            <person name="Yu Y."/>
        </authorList>
    </citation>
    <scope>NUCLEOTIDE SEQUENCE</scope>
    <source>
        <strain evidence="3">KCTC 49039</strain>
    </source>
</reference>
<gene>
    <name evidence="3" type="ORF">IF651_13550</name>
</gene>